<dbReference type="GO" id="GO:0031012">
    <property type="term" value="C:extracellular matrix"/>
    <property type="evidence" value="ECO:0007669"/>
    <property type="project" value="TreeGrafter"/>
</dbReference>
<dbReference type="GO" id="GO:0061343">
    <property type="term" value="P:cell adhesion involved in heart morphogenesis"/>
    <property type="evidence" value="ECO:0007669"/>
    <property type="project" value="TreeGrafter"/>
</dbReference>
<dbReference type="Proteomes" id="UP001286313">
    <property type="component" value="Unassembled WGS sequence"/>
</dbReference>
<dbReference type="GO" id="GO:0003824">
    <property type="term" value="F:catalytic activity"/>
    <property type="evidence" value="ECO:0007669"/>
    <property type="project" value="InterPro"/>
</dbReference>
<evidence type="ECO:0000313" key="3">
    <source>
        <dbReference type="Proteomes" id="UP001286313"/>
    </source>
</evidence>
<dbReference type="PANTHER" id="PTHR33395">
    <property type="entry name" value="TRANSCRIPTASE, PUTATIVE-RELATED-RELATED"/>
    <property type="match status" value="1"/>
</dbReference>
<dbReference type="AlphaFoldDB" id="A0AAE1L141"/>
<dbReference type="SUPFAM" id="SSF56219">
    <property type="entry name" value="DNase I-like"/>
    <property type="match status" value="1"/>
</dbReference>
<comment type="caution">
    <text evidence="2">The sequence shown here is derived from an EMBL/GenBank/DDBJ whole genome shotgun (WGS) entry which is preliminary data.</text>
</comment>
<evidence type="ECO:0000313" key="2">
    <source>
        <dbReference type="EMBL" id="KAK3889105.1"/>
    </source>
</evidence>
<gene>
    <name evidence="2" type="ORF">Pcinc_006848</name>
</gene>
<dbReference type="Gene3D" id="3.60.10.10">
    <property type="entry name" value="Endonuclease/exonuclease/phosphatase"/>
    <property type="match status" value="1"/>
</dbReference>
<accession>A0AAE1L141</accession>
<dbReference type="EMBL" id="JAWQEG010000504">
    <property type="protein sequence ID" value="KAK3889105.1"/>
    <property type="molecule type" value="Genomic_DNA"/>
</dbReference>
<dbReference type="Pfam" id="PF14529">
    <property type="entry name" value="Exo_endo_phos_2"/>
    <property type="match status" value="1"/>
</dbReference>
<evidence type="ECO:0000259" key="1">
    <source>
        <dbReference type="Pfam" id="PF14529"/>
    </source>
</evidence>
<reference evidence="2" key="1">
    <citation type="submission" date="2023-10" db="EMBL/GenBank/DDBJ databases">
        <title>Genome assemblies of two species of porcelain crab, Petrolisthes cinctipes and Petrolisthes manimaculis (Anomura: Porcellanidae).</title>
        <authorList>
            <person name="Angst P."/>
        </authorList>
    </citation>
    <scope>NUCLEOTIDE SEQUENCE</scope>
    <source>
        <strain evidence="2">PB745_01</strain>
        <tissue evidence="2">Gill</tissue>
    </source>
</reference>
<keyword evidence="3" id="KW-1185">Reference proteome</keyword>
<dbReference type="PANTHER" id="PTHR33395:SF21">
    <property type="entry name" value="PERICARDIN"/>
    <property type="match status" value="1"/>
</dbReference>
<dbReference type="GO" id="GO:0007508">
    <property type="term" value="P:larval heart development"/>
    <property type="evidence" value="ECO:0007669"/>
    <property type="project" value="TreeGrafter"/>
</dbReference>
<protein>
    <recommendedName>
        <fullName evidence="1">Endonuclease/exonuclease/phosphatase domain-containing protein</fullName>
    </recommendedName>
</protein>
<dbReference type="InterPro" id="IPR036691">
    <property type="entry name" value="Endo/exonu/phosph_ase_sf"/>
</dbReference>
<proteinExistence type="predicted"/>
<organism evidence="2 3">
    <name type="scientific">Petrolisthes cinctipes</name>
    <name type="common">Flat porcelain crab</name>
    <dbReference type="NCBI Taxonomy" id="88211"/>
    <lineage>
        <taxon>Eukaryota</taxon>
        <taxon>Metazoa</taxon>
        <taxon>Ecdysozoa</taxon>
        <taxon>Arthropoda</taxon>
        <taxon>Crustacea</taxon>
        <taxon>Multicrustacea</taxon>
        <taxon>Malacostraca</taxon>
        <taxon>Eumalacostraca</taxon>
        <taxon>Eucarida</taxon>
        <taxon>Decapoda</taxon>
        <taxon>Pleocyemata</taxon>
        <taxon>Anomura</taxon>
        <taxon>Galatheoidea</taxon>
        <taxon>Porcellanidae</taxon>
        <taxon>Petrolisthes</taxon>
    </lineage>
</organism>
<dbReference type="InterPro" id="IPR005135">
    <property type="entry name" value="Endo/exonuclease/phosphatase"/>
</dbReference>
<name>A0AAE1L141_PETCI</name>
<sequence length="212" mass="24888">MIKYGTDKSLVGDVYRSPNSEDENNRAICTLVEEMCSYQQSQTVICGDFNMKEIDWDRHIVRAPQGSVGSLFLDCLDDNFLLQQGRGNTRFRDGQEPSLLDQIITKPMDNIVRLDYDAPLGKSDHVCIVFDMLWVTAESEDRRRRHYFKGNYDEIRRNLRQIDWKTELSDKDANEAWDILENYIVTNVERHIPLQRIQNKFRKKWPPVPCSP</sequence>
<feature type="domain" description="Endonuclease/exonuclease/phosphatase" evidence="1">
    <location>
        <begin position="13"/>
        <end position="128"/>
    </location>
</feature>